<dbReference type="Proteomes" id="UP000028013">
    <property type="component" value="Unassembled WGS sequence"/>
</dbReference>
<evidence type="ECO:0000313" key="1">
    <source>
        <dbReference type="EMBL" id="KDS52652.1"/>
    </source>
</evidence>
<organism evidence="1 3">
    <name type="scientific">Bacteroides uniformis str. 3978 T3 ii</name>
    <dbReference type="NCBI Taxonomy" id="1339349"/>
    <lineage>
        <taxon>Bacteria</taxon>
        <taxon>Pseudomonadati</taxon>
        <taxon>Bacteroidota</taxon>
        <taxon>Bacteroidia</taxon>
        <taxon>Bacteroidales</taxon>
        <taxon>Bacteroidaceae</taxon>
        <taxon>Bacteroides</taxon>
    </lineage>
</organism>
<proteinExistence type="predicted"/>
<evidence type="ECO:0008006" key="4">
    <source>
        <dbReference type="Google" id="ProtNLM"/>
    </source>
</evidence>
<comment type="caution">
    <text evidence="1">The sequence shown here is derived from an EMBL/GenBank/DDBJ whole genome shotgun (WGS) entry which is preliminary data.</text>
</comment>
<reference evidence="1 3" key="1">
    <citation type="submission" date="2014-04" db="EMBL/GenBank/DDBJ databases">
        <authorList>
            <person name="Sears C."/>
            <person name="Carroll K."/>
            <person name="Sack B.R."/>
            <person name="Qadri F."/>
            <person name="Myers L.L."/>
            <person name="Chung G.-T."/>
            <person name="Escheverria P."/>
            <person name="Fraser C.M."/>
            <person name="Sadzewicz L."/>
            <person name="Shefchek K.A."/>
            <person name="Tallon L."/>
            <person name="Das S.P."/>
            <person name="Daugherty S."/>
            <person name="Mongodin E.F."/>
        </authorList>
    </citation>
    <scope>NUCLEOTIDE SEQUENCE [LARGE SCALE GENOMIC DNA]</scope>
    <source>
        <strain evidence="1 3">3978 T3 ii</strain>
    </source>
</reference>
<dbReference type="Pfam" id="PF16303">
    <property type="entry name" value="DUF4945"/>
    <property type="match status" value="1"/>
</dbReference>
<dbReference type="PROSITE" id="PS51257">
    <property type="entry name" value="PROKAR_LIPOPROTEIN"/>
    <property type="match status" value="1"/>
</dbReference>
<sequence>MIMKNIVRICMVIFTCLLFTGCYDRDVVGSKGTHYILPKVENLDYSVQGNTVKLTWQIPDNIPDEFLRPLEVSIQKVENDIYRDVITIGNEGTFAEGIAIDANKRYRFVVKLVGNLTDEVVETGISSRIYSEGQVIDIQ</sequence>
<accession>A0A078S2E1</accession>
<dbReference type="PATRIC" id="fig|1339349.3.peg.1268"/>
<protein>
    <recommendedName>
        <fullName evidence="4">DUF4945 domain-containing protein</fullName>
    </recommendedName>
</protein>
<dbReference type="EMBL" id="JNHN01000056">
    <property type="protein sequence ID" value="KDS59656.1"/>
    <property type="molecule type" value="Genomic_DNA"/>
</dbReference>
<gene>
    <name evidence="2" type="ORF">M094_3582</name>
    <name evidence="1" type="ORF">M094_4517</name>
</gene>
<name>A0A078S2E1_BACUN</name>
<dbReference type="EMBL" id="JNHN01000153">
    <property type="protein sequence ID" value="KDS52652.1"/>
    <property type="molecule type" value="Genomic_DNA"/>
</dbReference>
<dbReference type="InterPro" id="IPR032544">
    <property type="entry name" value="DUF4945"/>
</dbReference>
<dbReference type="AlphaFoldDB" id="A0A078S2E1"/>
<evidence type="ECO:0000313" key="3">
    <source>
        <dbReference type="Proteomes" id="UP000028013"/>
    </source>
</evidence>
<evidence type="ECO:0000313" key="2">
    <source>
        <dbReference type="EMBL" id="KDS59656.1"/>
    </source>
</evidence>